<evidence type="ECO:0000256" key="1">
    <source>
        <dbReference type="ARBA" id="ARBA00001031"/>
    </source>
</evidence>
<reference evidence="9" key="2">
    <citation type="journal article" date="2016" name="Sci. Rep.">
        <title>Dictyocaulus viviparus genome, variome and transcriptome elucidate lungworm biology and support future intervention.</title>
        <authorList>
            <person name="McNulty S.N."/>
            <person name="Strube C."/>
            <person name="Rosa B.A."/>
            <person name="Martin J.C."/>
            <person name="Tyagi R."/>
            <person name="Choi Y.J."/>
            <person name="Wang Q."/>
            <person name="Hallsworth Pepin K."/>
            <person name="Zhang X."/>
            <person name="Ozersky P."/>
            <person name="Wilson R.K."/>
            <person name="Sternberg P.W."/>
            <person name="Gasser R.B."/>
            <person name="Mitreva M."/>
        </authorList>
    </citation>
    <scope>NUCLEOTIDE SEQUENCE [LARGE SCALE GENOMIC DNA]</scope>
    <source>
        <strain evidence="9">HannoverDv2000</strain>
    </source>
</reference>
<dbReference type="PANTHER" id="PTHR10937">
    <property type="entry name" value="GLUCOSAMINE--FRUCTOSE-6-PHOSPHATE AMINOTRANSFERASE, ISOMERIZING"/>
    <property type="match status" value="1"/>
</dbReference>
<dbReference type="InterPro" id="IPR029055">
    <property type="entry name" value="Ntn_hydrolases_N"/>
</dbReference>
<name>A0A0D8XPQ2_DICVI</name>
<sequence>MKSKAKDFAQFIKVISLTMRLLKVFLIFFSPKNNVQDVNINKKVMVKLNVSVRSAVEMMRGDTLVPTGSILMCGIFAYLNYLTPKKRYEIINVLLQGLQRMEYRGYDSAGIAIDGGCDPDALHENIVLLRKAGKVSNLANSVEG</sequence>
<evidence type="ECO:0000256" key="6">
    <source>
        <dbReference type="SAM" id="Phobius"/>
    </source>
</evidence>
<dbReference type="GO" id="GO:0006487">
    <property type="term" value="P:protein N-linked glycosylation"/>
    <property type="evidence" value="ECO:0007669"/>
    <property type="project" value="TreeGrafter"/>
</dbReference>
<dbReference type="OrthoDB" id="15235at2759"/>
<evidence type="ECO:0000256" key="2">
    <source>
        <dbReference type="ARBA" id="ARBA00012916"/>
    </source>
</evidence>
<dbReference type="AlphaFoldDB" id="A0A0D8XPQ2"/>
<evidence type="ECO:0000256" key="4">
    <source>
        <dbReference type="ARBA" id="ARBA00022679"/>
    </source>
</evidence>
<dbReference type="EC" id="2.6.1.16" evidence="2"/>
<evidence type="ECO:0000259" key="7">
    <source>
        <dbReference type="PROSITE" id="PS51278"/>
    </source>
</evidence>
<evidence type="ECO:0000313" key="9">
    <source>
        <dbReference type="Proteomes" id="UP000053766"/>
    </source>
</evidence>
<keyword evidence="4" id="KW-0808">Transferase</keyword>
<evidence type="ECO:0000256" key="5">
    <source>
        <dbReference type="ARBA" id="ARBA00022962"/>
    </source>
</evidence>
<feature type="transmembrane region" description="Helical" evidence="6">
    <location>
        <begin position="63"/>
        <end position="82"/>
    </location>
</feature>
<reference evidence="8 9" key="1">
    <citation type="submission" date="2013-11" db="EMBL/GenBank/DDBJ databases">
        <title>Draft genome of the bovine lungworm Dictyocaulus viviparus.</title>
        <authorList>
            <person name="Mitreva M."/>
        </authorList>
    </citation>
    <scope>NUCLEOTIDE SEQUENCE [LARGE SCALE GENOMIC DNA]</scope>
    <source>
        <strain evidence="8 9">HannoverDv2000</strain>
    </source>
</reference>
<dbReference type="PROSITE" id="PS51278">
    <property type="entry name" value="GATASE_TYPE_2"/>
    <property type="match status" value="1"/>
</dbReference>
<dbReference type="EMBL" id="KN716480">
    <property type="protein sequence ID" value="KJH44351.1"/>
    <property type="molecule type" value="Genomic_DNA"/>
</dbReference>
<accession>A0A0D8XPQ2</accession>
<dbReference type="GO" id="GO:0004360">
    <property type="term" value="F:glutamine-fructose-6-phosphate transaminase (isomerizing) activity"/>
    <property type="evidence" value="ECO:0007669"/>
    <property type="project" value="UniProtKB-EC"/>
</dbReference>
<dbReference type="GO" id="GO:0006002">
    <property type="term" value="P:fructose 6-phosphate metabolic process"/>
    <property type="evidence" value="ECO:0007669"/>
    <property type="project" value="TreeGrafter"/>
</dbReference>
<dbReference type="Gene3D" id="3.60.20.10">
    <property type="entry name" value="Glutamine Phosphoribosylpyrophosphate, subunit 1, domain 1"/>
    <property type="match status" value="1"/>
</dbReference>
<dbReference type="STRING" id="29172.A0A0D8XPQ2"/>
<protein>
    <recommendedName>
        <fullName evidence="2">glutamine--fructose-6-phosphate transaminase (isomerizing)</fullName>
        <ecNumber evidence="2">2.6.1.16</ecNumber>
    </recommendedName>
</protein>
<keyword evidence="6" id="KW-0472">Membrane</keyword>
<keyword evidence="6" id="KW-0812">Transmembrane</keyword>
<dbReference type="GO" id="GO:0006047">
    <property type="term" value="P:UDP-N-acetylglucosamine metabolic process"/>
    <property type="evidence" value="ECO:0007669"/>
    <property type="project" value="TreeGrafter"/>
</dbReference>
<organism evidence="8 9">
    <name type="scientific">Dictyocaulus viviparus</name>
    <name type="common">Bovine lungworm</name>
    <dbReference type="NCBI Taxonomy" id="29172"/>
    <lineage>
        <taxon>Eukaryota</taxon>
        <taxon>Metazoa</taxon>
        <taxon>Ecdysozoa</taxon>
        <taxon>Nematoda</taxon>
        <taxon>Chromadorea</taxon>
        <taxon>Rhabditida</taxon>
        <taxon>Rhabditina</taxon>
        <taxon>Rhabditomorpha</taxon>
        <taxon>Strongyloidea</taxon>
        <taxon>Metastrongylidae</taxon>
        <taxon>Dictyocaulus</taxon>
    </lineage>
</organism>
<keyword evidence="5" id="KW-0315">Glutamine amidotransferase</keyword>
<feature type="domain" description="Glutamine amidotransferase type-2" evidence="7">
    <location>
        <begin position="73"/>
        <end position="144"/>
    </location>
</feature>
<feature type="transmembrane region" description="Helical" evidence="6">
    <location>
        <begin position="12"/>
        <end position="29"/>
    </location>
</feature>
<proteinExistence type="predicted"/>
<keyword evidence="6" id="KW-1133">Transmembrane helix</keyword>
<dbReference type="SUPFAM" id="SSF56235">
    <property type="entry name" value="N-terminal nucleophile aminohydrolases (Ntn hydrolases)"/>
    <property type="match status" value="1"/>
</dbReference>
<gene>
    <name evidence="8" type="ORF">DICVIV_09620</name>
</gene>
<dbReference type="InterPro" id="IPR017932">
    <property type="entry name" value="GATase_2_dom"/>
</dbReference>
<keyword evidence="9" id="KW-1185">Reference proteome</keyword>
<evidence type="ECO:0000256" key="3">
    <source>
        <dbReference type="ARBA" id="ARBA00022576"/>
    </source>
</evidence>
<evidence type="ECO:0000313" key="8">
    <source>
        <dbReference type="EMBL" id="KJH44351.1"/>
    </source>
</evidence>
<comment type="catalytic activity">
    <reaction evidence="1">
        <text>D-fructose 6-phosphate + L-glutamine = D-glucosamine 6-phosphate + L-glutamate</text>
        <dbReference type="Rhea" id="RHEA:13237"/>
        <dbReference type="ChEBI" id="CHEBI:29985"/>
        <dbReference type="ChEBI" id="CHEBI:58359"/>
        <dbReference type="ChEBI" id="CHEBI:58725"/>
        <dbReference type="ChEBI" id="CHEBI:61527"/>
        <dbReference type="EC" id="2.6.1.16"/>
    </reaction>
</comment>
<dbReference type="PANTHER" id="PTHR10937:SF0">
    <property type="entry name" value="GLUTAMINE--FRUCTOSE-6-PHOSPHATE TRANSAMINASE (ISOMERIZING)"/>
    <property type="match status" value="1"/>
</dbReference>
<dbReference type="Proteomes" id="UP000053766">
    <property type="component" value="Unassembled WGS sequence"/>
</dbReference>
<keyword evidence="3" id="KW-0032">Aminotransferase</keyword>